<accession>A0A0B8T6Q4</accession>
<keyword evidence="2" id="KW-1185">Reference proteome</keyword>
<reference evidence="1 2" key="2">
    <citation type="journal article" date="2015" name="PLoS ONE">
        <title>Whole-Genome Optical Mapping and Finished Genome Sequence of Sphingobacterium deserti sp. nov., a New Species Isolated from the Western Desert of China.</title>
        <authorList>
            <person name="Teng C."/>
            <person name="Zhou Z."/>
            <person name="Molnar I."/>
            <person name="Li X."/>
            <person name="Tang R."/>
            <person name="Chen M."/>
            <person name="Wang L."/>
            <person name="Su S."/>
            <person name="Zhang W."/>
            <person name="Lin M."/>
        </authorList>
    </citation>
    <scope>NUCLEOTIDE SEQUENCE [LARGE SCALE GENOMIC DNA]</scope>
    <source>
        <strain evidence="2">ACCC05744</strain>
    </source>
</reference>
<dbReference type="EMBL" id="JJMU01000037">
    <property type="protein sequence ID" value="KGE13799.1"/>
    <property type="molecule type" value="Genomic_DNA"/>
</dbReference>
<dbReference type="AlphaFoldDB" id="A0A0B8T6Q4"/>
<dbReference type="Proteomes" id="UP000031802">
    <property type="component" value="Unassembled WGS sequence"/>
</dbReference>
<name>A0A0B8T6Q4_9SPHI</name>
<comment type="caution">
    <text evidence="1">The sequence shown here is derived from an EMBL/GenBank/DDBJ whole genome shotgun (WGS) entry which is preliminary data.</text>
</comment>
<gene>
    <name evidence="1" type="ORF">DI53_2425</name>
</gene>
<organism evidence="1 2">
    <name type="scientific">Sphingobacterium deserti</name>
    <dbReference type="NCBI Taxonomy" id="1229276"/>
    <lineage>
        <taxon>Bacteria</taxon>
        <taxon>Pseudomonadati</taxon>
        <taxon>Bacteroidota</taxon>
        <taxon>Sphingobacteriia</taxon>
        <taxon>Sphingobacteriales</taxon>
        <taxon>Sphingobacteriaceae</taxon>
        <taxon>Sphingobacterium</taxon>
    </lineage>
</organism>
<protein>
    <submittedName>
        <fullName evidence="1">Uncharacterized protein</fullName>
    </submittedName>
</protein>
<evidence type="ECO:0000313" key="1">
    <source>
        <dbReference type="EMBL" id="KGE13799.1"/>
    </source>
</evidence>
<evidence type="ECO:0000313" key="2">
    <source>
        <dbReference type="Proteomes" id="UP000031802"/>
    </source>
</evidence>
<sequence length="65" mass="7631">MAILKFLIIIYLNLPLANKTAIQKASESHMFFIAGSAMRNLHFLLRDLYRPNRSQAKNIYNRCLY</sequence>
<reference evidence="2" key="1">
    <citation type="submission" date="2014-04" db="EMBL/GenBank/DDBJ databases">
        <title>Whole-Genome optical mapping and complete genome sequence of Sphingobacterium deserti sp. nov., a new spaces isolated from desert in the west of China.</title>
        <authorList>
            <person name="Teng C."/>
            <person name="Zhou Z."/>
            <person name="Li X."/>
            <person name="Chen M."/>
            <person name="Lin M."/>
            <person name="Wang L."/>
            <person name="Su S."/>
            <person name="Zhang C."/>
            <person name="Zhang W."/>
        </authorList>
    </citation>
    <scope>NUCLEOTIDE SEQUENCE [LARGE SCALE GENOMIC DNA]</scope>
    <source>
        <strain evidence="2">ACCC05744</strain>
    </source>
</reference>
<proteinExistence type="predicted"/>